<proteinExistence type="predicted"/>
<protein>
    <submittedName>
        <fullName evidence="1">Uncharacterized protein</fullName>
    </submittedName>
</protein>
<evidence type="ECO:0000313" key="2">
    <source>
        <dbReference type="Proteomes" id="UP000253606"/>
    </source>
</evidence>
<sequence>MFFVSIGWLMRNLRASREMQLLCEGNRRLHEFRVVLEHAAPP</sequence>
<evidence type="ECO:0000313" key="1">
    <source>
        <dbReference type="EMBL" id="AXC12539.1"/>
    </source>
</evidence>
<accession>A0A2Z5G0H1</accession>
<reference evidence="1 2" key="1">
    <citation type="journal article" date="2018" name="Front. Microbiol.">
        <title>Hydrolytic Capabilities as a Key to Environmental Success: Chitinolytic and Cellulolytic Acidobacteria From Acidic Sub-arctic Soils and Boreal Peatlands.</title>
        <authorList>
            <person name="Belova S.E."/>
            <person name="Ravin N.V."/>
            <person name="Pankratov T.A."/>
            <person name="Rakitin A.L."/>
            <person name="Ivanova A.A."/>
            <person name="Beletsky A.V."/>
            <person name="Mardanov A.V."/>
            <person name="Sinninghe Damste J.S."/>
            <person name="Dedysh S.N."/>
        </authorList>
    </citation>
    <scope>NUCLEOTIDE SEQUENCE [LARGE SCALE GENOMIC DNA]</scope>
    <source>
        <strain evidence="1 2">SBC82</strain>
    </source>
</reference>
<keyword evidence="2" id="KW-1185">Reference proteome</keyword>
<name>A0A2Z5G0H1_9BACT</name>
<organism evidence="1 2">
    <name type="scientific">Acidisarcina polymorpha</name>
    <dbReference type="NCBI Taxonomy" id="2211140"/>
    <lineage>
        <taxon>Bacteria</taxon>
        <taxon>Pseudomonadati</taxon>
        <taxon>Acidobacteriota</taxon>
        <taxon>Terriglobia</taxon>
        <taxon>Terriglobales</taxon>
        <taxon>Acidobacteriaceae</taxon>
        <taxon>Acidisarcina</taxon>
    </lineage>
</organism>
<gene>
    <name evidence="1" type="ORF">ACPOL_3244</name>
</gene>
<dbReference type="KEGG" id="abas:ACPOL_3244"/>
<dbReference type="EMBL" id="CP030840">
    <property type="protein sequence ID" value="AXC12539.1"/>
    <property type="molecule type" value="Genomic_DNA"/>
</dbReference>
<dbReference type="AlphaFoldDB" id="A0A2Z5G0H1"/>
<dbReference type="Proteomes" id="UP000253606">
    <property type="component" value="Chromosome"/>
</dbReference>